<keyword evidence="2" id="KW-0472">Membrane</keyword>
<feature type="compositionally biased region" description="Gly residues" evidence="1">
    <location>
        <begin position="814"/>
        <end position="839"/>
    </location>
</feature>
<feature type="transmembrane region" description="Helical" evidence="2">
    <location>
        <begin position="168"/>
        <end position="186"/>
    </location>
</feature>
<organism evidence="3 4">
    <name type="scientific">Methylocella silvestris</name>
    <dbReference type="NCBI Taxonomy" id="199596"/>
    <lineage>
        <taxon>Bacteria</taxon>
        <taxon>Pseudomonadati</taxon>
        <taxon>Pseudomonadota</taxon>
        <taxon>Alphaproteobacteria</taxon>
        <taxon>Hyphomicrobiales</taxon>
        <taxon>Beijerinckiaceae</taxon>
        <taxon>Methylocella</taxon>
    </lineage>
</organism>
<feature type="compositionally biased region" description="Basic and acidic residues" evidence="1">
    <location>
        <begin position="662"/>
        <end position="683"/>
    </location>
</feature>
<feature type="region of interest" description="Disordered" evidence="1">
    <location>
        <begin position="263"/>
        <end position="299"/>
    </location>
</feature>
<dbReference type="InterPro" id="IPR012683">
    <property type="entry name" value="CHP02302_TM"/>
</dbReference>
<proteinExistence type="predicted"/>
<gene>
    <name evidence="3" type="ORF">CR492_02770</name>
</gene>
<accession>A0A2J7TMR0</accession>
<protein>
    <submittedName>
        <fullName evidence="3">TIGR02302 family protein</fullName>
    </submittedName>
</protein>
<feature type="compositionally biased region" description="Acidic residues" evidence="1">
    <location>
        <begin position="695"/>
        <end position="718"/>
    </location>
</feature>
<feature type="transmembrane region" description="Helical" evidence="2">
    <location>
        <begin position="73"/>
        <end position="93"/>
    </location>
</feature>
<feature type="compositionally biased region" description="Basic and acidic residues" evidence="1">
    <location>
        <begin position="268"/>
        <end position="278"/>
    </location>
</feature>
<comment type="caution">
    <text evidence="3">The sequence shown here is derived from an EMBL/GenBank/DDBJ whole genome shotgun (WGS) entry which is preliminary data.</text>
</comment>
<keyword evidence="2" id="KW-0812">Transmembrane</keyword>
<feature type="region of interest" description="Disordered" evidence="1">
    <location>
        <begin position="662"/>
        <end position="871"/>
    </location>
</feature>
<evidence type="ECO:0000313" key="3">
    <source>
        <dbReference type="EMBL" id="PNG28058.1"/>
    </source>
</evidence>
<feature type="transmembrane region" description="Helical" evidence="2">
    <location>
        <begin position="47"/>
        <end position="67"/>
    </location>
</feature>
<dbReference type="NCBIfam" id="TIGR02302">
    <property type="entry name" value="aProt_lowcomp"/>
    <property type="match status" value="1"/>
</dbReference>
<dbReference type="Pfam" id="PF13779">
    <property type="entry name" value="DUF4175"/>
    <property type="match status" value="1"/>
</dbReference>
<name>A0A2J7TMR0_METSI</name>
<dbReference type="RefSeq" id="WP_102842358.1">
    <property type="nucleotide sequence ID" value="NZ_PDZR01000001.1"/>
</dbReference>
<keyword evidence="2" id="KW-1133">Transmembrane helix</keyword>
<evidence type="ECO:0000256" key="2">
    <source>
        <dbReference type="SAM" id="Phobius"/>
    </source>
</evidence>
<evidence type="ECO:0000313" key="4">
    <source>
        <dbReference type="Proteomes" id="UP000236286"/>
    </source>
</evidence>
<evidence type="ECO:0000256" key="1">
    <source>
        <dbReference type="SAM" id="MobiDB-lite"/>
    </source>
</evidence>
<reference evidence="3 4" key="1">
    <citation type="submission" date="2017-10" db="EMBL/GenBank/DDBJ databases">
        <title>Genome announcement of Methylocella silvestris TVC from permafrost.</title>
        <authorList>
            <person name="Wang J."/>
            <person name="Geng K."/>
            <person name="Ul-Haque F."/>
            <person name="Crombie A.T."/>
            <person name="Street L.E."/>
            <person name="Wookey P.A."/>
            <person name="Murrell J.C."/>
            <person name="Pratscher J."/>
        </authorList>
    </citation>
    <scope>NUCLEOTIDE SEQUENCE [LARGE SCALE GENOMIC DNA]</scope>
    <source>
        <strain evidence="3 4">TVC</strain>
    </source>
</reference>
<dbReference type="AlphaFoldDB" id="A0A2J7TMR0"/>
<sequence length="907" mass="98553">MANFGRPSGKDVASEGRLGSAARPAQRLDRLVLQGRALLLFERSWRALTPALIVAGAFLALSFTGLWLETPHWARLAGVALFAAALAFALWPMRRLRLPTRREALERIDRVSGLKERPAAVLDDRLGNADGDPETEALWALHRRRAERQIALLRTGSPSPRVVDVDRYALRAAVLVALVAAAFIAGPEKYARVAAAFDWRFASLASAGQRIDAWVDPPPYTGRSPIVLTQRVAGPSPEKIEAPVGSVIVIRGSAGKPAYRATGALVEPPRDDAREAPAKDAGAPGPNPPAPAATQVASSAAHNEARLVLRGDAGLAIEGVGSFDFASIPDKPPTIALAAVPRPNARGSLTLRYQIKDDYGAISAEAVFANPVLPDGKPSSRSLVEAPKAALQLPPAGDEAGEAETTIDLSENPWAGARAQMTLVAHDEGGNEGKSEAFTIVLPQKPFVKPLARALVEQRRNLVLNPDDKGSVSTALDALMIAPDSFDVSDGVYLGLRVASERLAAASSDKDLIDVADYLWQMALRLEEGDLSEAERDLRAAQQQLREALQRNAPPEEIKRLTDNLRAAMDKFLREFAEQQQQKQEDADQGADDQRGSGKSISEKELKAMLDKMQQLAQNGDPAEAQKMLEQMQNILENLKMAQHRKRDPQSREMSRALNELDRMSREQQQLRDETYQKGEAAKRQQRRQRGALDELQDEEDLSGGEPDQPGEDGDPQQEADQKPGGKSEPGKSQAELEKRQEDLRQRLEDLEQRLKKAGQGGPGLSEAQKAMQEAKKALGQGARGSDSAVEAQGRALDGLREGAQKLAQAMGQQGEGEGQGQAQGEGQGEGQEGPGQQGQYGQDGTDPLGRPSGRERAFNPSAKYDPMGVPAAERAQRVLEELRRRLGDFSRPREEMDYLERLLRRY</sequence>
<dbReference type="Proteomes" id="UP000236286">
    <property type="component" value="Unassembled WGS sequence"/>
</dbReference>
<dbReference type="EMBL" id="PDZR01000001">
    <property type="protein sequence ID" value="PNG28058.1"/>
    <property type="molecule type" value="Genomic_DNA"/>
</dbReference>
<feature type="compositionally biased region" description="Basic and acidic residues" evidence="1">
    <location>
        <begin position="720"/>
        <end position="755"/>
    </location>
</feature>
<dbReference type="OrthoDB" id="8477685at2"/>
<feature type="region of interest" description="Disordered" evidence="1">
    <location>
        <begin position="577"/>
        <end position="600"/>
    </location>
</feature>